<comment type="subcellular location">
    <subcellularLocation>
        <location evidence="1">Cytoplasm</location>
    </subcellularLocation>
</comment>
<evidence type="ECO:0000256" key="5">
    <source>
        <dbReference type="ARBA" id="ARBA00022960"/>
    </source>
</evidence>
<dbReference type="GO" id="GO:0000902">
    <property type="term" value="P:cell morphogenesis"/>
    <property type="evidence" value="ECO:0007669"/>
    <property type="project" value="InterPro"/>
</dbReference>
<proteinExistence type="inferred from homology"/>
<dbReference type="Gene3D" id="3.30.420.40">
    <property type="match status" value="2"/>
</dbReference>
<evidence type="ECO:0000256" key="6">
    <source>
        <dbReference type="ARBA" id="ARBA00023458"/>
    </source>
</evidence>
<dbReference type="GO" id="GO:0008360">
    <property type="term" value="P:regulation of cell shape"/>
    <property type="evidence" value="ECO:0007669"/>
    <property type="project" value="UniProtKB-KW"/>
</dbReference>
<keyword evidence="2" id="KW-0963">Cytoplasm</keyword>
<dbReference type="GO" id="GO:0005524">
    <property type="term" value="F:ATP binding"/>
    <property type="evidence" value="ECO:0007669"/>
    <property type="project" value="UniProtKB-KW"/>
</dbReference>
<keyword evidence="3" id="KW-0547">Nucleotide-binding</keyword>
<dbReference type="EMBL" id="FPHV01000007">
    <property type="protein sequence ID" value="SFV80790.1"/>
    <property type="molecule type" value="Genomic_DNA"/>
</dbReference>
<dbReference type="NCBIfam" id="NF010539">
    <property type="entry name" value="PRK13927.1"/>
    <property type="match status" value="1"/>
</dbReference>
<evidence type="ECO:0000313" key="7">
    <source>
        <dbReference type="EMBL" id="SFV80790.1"/>
    </source>
</evidence>
<dbReference type="PANTHER" id="PTHR42749">
    <property type="entry name" value="CELL SHAPE-DETERMINING PROTEIN MREB"/>
    <property type="match status" value="1"/>
</dbReference>
<sequence length="343" mass="36463">MFDFFKGQNLSIDLGTANTLIYMDGAIVLNEPSVVAIRNDRGSLESTVIAVGQDAKNMLGRTPGSIEAIRPMKDGVIADFKVTEKMLQHFIRKVLRSGFFSPSPKVLICVPCGATQVERRAIKESAVGAGARDVYLIEEPMAAALGAGMAIEEASGAMVIDIGGGTTEIAIMSLNGIVYSDSLRVGGDLFDSHIVRFVRREHGVIIGEATAEQIKEEVGSAFETNVVKKIEFRGLDVAKGIPVSFEITNTEIRESLQEPLSTIVAAVRTALEQTPPELASDIAENGLVLTGGGALLEGLDKLIHQETNLPIRIADDPLTCVARGGGAALDMISKHSMGFLAAE</sequence>
<comment type="similarity">
    <text evidence="6">Belongs to the FtsA/MreB family.</text>
</comment>
<evidence type="ECO:0000256" key="2">
    <source>
        <dbReference type="ARBA" id="ARBA00022490"/>
    </source>
</evidence>
<dbReference type="HAMAP" id="MF_02207">
    <property type="entry name" value="MreB"/>
    <property type="match status" value="1"/>
</dbReference>
<keyword evidence="4" id="KW-0067">ATP-binding</keyword>
<dbReference type="InterPro" id="IPR004753">
    <property type="entry name" value="MreB"/>
</dbReference>
<accession>A0A1W1DHV0</accession>
<evidence type="ECO:0000256" key="1">
    <source>
        <dbReference type="ARBA" id="ARBA00004496"/>
    </source>
</evidence>
<gene>
    <name evidence="7" type="ORF">MNB_SUP05-6-772</name>
</gene>
<dbReference type="PRINTS" id="PR01652">
    <property type="entry name" value="SHAPEPROTEIN"/>
</dbReference>
<dbReference type="InterPro" id="IPR043129">
    <property type="entry name" value="ATPase_NBD"/>
</dbReference>
<dbReference type="SUPFAM" id="SSF53067">
    <property type="entry name" value="Actin-like ATPase domain"/>
    <property type="match status" value="2"/>
</dbReference>
<dbReference type="GO" id="GO:0005737">
    <property type="term" value="C:cytoplasm"/>
    <property type="evidence" value="ECO:0007669"/>
    <property type="project" value="UniProtKB-SubCell"/>
</dbReference>
<dbReference type="AlphaFoldDB" id="A0A1W1DHV0"/>
<dbReference type="Pfam" id="PF06723">
    <property type="entry name" value="MreB_Mbl"/>
    <property type="match status" value="1"/>
</dbReference>
<dbReference type="InterPro" id="IPR056546">
    <property type="entry name" value="MreB_MamK-like"/>
</dbReference>
<organism evidence="7">
    <name type="scientific">hydrothermal vent metagenome</name>
    <dbReference type="NCBI Taxonomy" id="652676"/>
    <lineage>
        <taxon>unclassified sequences</taxon>
        <taxon>metagenomes</taxon>
        <taxon>ecological metagenomes</taxon>
    </lineage>
</organism>
<protein>
    <submittedName>
        <fullName evidence="7">Rod shape-determining protein MreB</fullName>
    </submittedName>
</protein>
<evidence type="ECO:0000256" key="4">
    <source>
        <dbReference type="ARBA" id="ARBA00022840"/>
    </source>
</evidence>
<reference evidence="7" key="1">
    <citation type="submission" date="2016-10" db="EMBL/GenBank/DDBJ databases">
        <authorList>
            <person name="de Groot N.N."/>
        </authorList>
    </citation>
    <scope>NUCLEOTIDE SEQUENCE</scope>
</reference>
<name>A0A1W1DHV0_9ZZZZ</name>
<dbReference type="CDD" id="cd10225">
    <property type="entry name" value="ASKHA_NBD_MreB-like"/>
    <property type="match status" value="1"/>
</dbReference>
<dbReference type="PANTHER" id="PTHR42749:SF1">
    <property type="entry name" value="CELL SHAPE-DETERMINING PROTEIN MREB"/>
    <property type="match status" value="1"/>
</dbReference>
<keyword evidence="5" id="KW-0133">Cell shape</keyword>
<dbReference type="NCBIfam" id="TIGR00904">
    <property type="entry name" value="mreB"/>
    <property type="match status" value="1"/>
</dbReference>
<evidence type="ECO:0000256" key="3">
    <source>
        <dbReference type="ARBA" id="ARBA00022741"/>
    </source>
</evidence>